<evidence type="ECO:0000313" key="8">
    <source>
        <dbReference type="Proteomes" id="UP000482084"/>
    </source>
</evidence>
<evidence type="ECO:0000256" key="3">
    <source>
        <dbReference type="PROSITE-ProRule" id="PRU01248"/>
    </source>
</evidence>
<evidence type="ECO:0000259" key="6">
    <source>
        <dbReference type="PROSITE" id="PS51900"/>
    </source>
</evidence>
<feature type="domain" description="Core-binding (CB)" evidence="6">
    <location>
        <begin position="7"/>
        <end position="84"/>
    </location>
</feature>
<accession>A0A6L4WZR8</accession>
<sequence length="407" mass="44180">MTCELPEAWREPLAAYFDYLEAMGYSPNTIASRRSHMRRFAMVAGASPAEVATKDLVRALGRCSSREYKKGVKNSFSSFFKWYSRIEQGREDNPAEALPSIRKPKPKPTPCPDSAIRDALQRATASERLMILLAAECGLRRAEIAQVHSRDVVADSSGGKSLIVHGKGDKQRIIPLPGDVAAAIIASRGYVFPGRFGGHVEVSYIGKHISRLLPDGYTAHKLRHRFATVAYSESHDMLGVSKALGHASTETTMAYTALPDGRLRGLVNAATMTEQPSTPEPPKPAPPKPAPGASPVEDTTAQVRRHRNGKIHYGYENGHGDRRKAPRKTASSSVEVERASGIIAGILVSMLQGEIGPLVDMVRGDDPLSFHIPAEAFVETWHIPRTGMHGEAARHGPGHGCCSREAS</sequence>
<dbReference type="PANTHER" id="PTHR30349:SF64">
    <property type="entry name" value="PROPHAGE INTEGRASE INTD-RELATED"/>
    <property type="match status" value="1"/>
</dbReference>
<dbReference type="Gene3D" id="1.10.443.10">
    <property type="entry name" value="Intergrase catalytic core"/>
    <property type="match status" value="1"/>
</dbReference>
<evidence type="ECO:0000256" key="2">
    <source>
        <dbReference type="ARBA" id="ARBA00023172"/>
    </source>
</evidence>
<organism evidence="7 8">
    <name type="scientific">Bifidobacterium ramosum</name>
    <dbReference type="NCBI Taxonomy" id="1798158"/>
    <lineage>
        <taxon>Bacteria</taxon>
        <taxon>Bacillati</taxon>
        <taxon>Actinomycetota</taxon>
        <taxon>Actinomycetes</taxon>
        <taxon>Bifidobacteriales</taxon>
        <taxon>Bifidobacteriaceae</taxon>
        <taxon>Bifidobacterium</taxon>
    </lineage>
</organism>
<keyword evidence="8" id="KW-1185">Reference proteome</keyword>
<feature type="compositionally biased region" description="Pro residues" evidence="4">
    <location>
        <begin position="278"/>
        <end position="292"/>
    </location>
</feature>
<keyword evidence="1 3" id="KW-0238">DNA-binding</keyword>
<feature type="region of interest" description="Disordered" evidence="4">
    <location>
        <begin position="91"/>
        <end position="114"/>
    </location>
</feature>
<feature type="region of interest" description="Disordered" evidence="4">
    <location>
        <begin position="272"/>
        <end position="333"/>
    </location>
</feature>
<dbReference type="InterPro" id="IPR013762">
    <property type="entry name" value="Integrase-like_cat_sf"/>
</dbReference>
<dbReference type="SUPFAM" id="SSF56349">
    <property type="entry name" value="DNA breaking-rejoining enzymes"/>
    <property type="match status" value="1"/>
</dbReference>
<evidence type="ECO:0000256" key="1">
    <source>
        <dbReference type="ARBA" id="ARBA00023125"/>
    </source>
</evidence>
<dbReference type="Proteomes" id="UP000482084">
    <property type="component" value="Unassembled WGS sequence"/>
</dbReference>
<gene>
    <name evidence="7" type="ORF">DSM100688_1438</name>
</gene>
<dbReference type="RefSeq" id="WP_240811847.1">
    <property type="nucleotide sequence ID" value="NZ_WBSM01000007.1"/>
</dbReference>
<protein>
    <submittedName>
        <fullName evidence="7">Integrase</fullName>
    </submittedName>
</protein>
<keyword evidence="2" id="KW-0233">DNA recombination</keyword>
<dbReference type="Pfam" id="PF00589">
    <property type="entry name" value="Phage_integrase"/>
    <property type="match status" value="1"/>
</dbReference>
<dbReference type="GO" id="GO:0015074">
    <property type="term" value="P:DNA integration"/>
    <property type="evidence" value="ECO:0007669"/>
    <property type="project" value="InterPro"/>
</dbReference>
<comment type="caution">
    <text evidence="7">The sequence shown here is derived from an EMBL/GenBank/DDBJ whole genome shotgun (WGS) entry which is preliminary data.</text>
</comment>
<proteinExistence type="predicted"/>
<dbReference type="PANTHER" id="PTHR30349">
    <property type="entry name" value="PHAGE INTEGRASE-RELATED"/>
    <property type="match status" value="1"/>
</dbReference>
<dbReference type="GO" id="GO:0003677">
    <property type="term" value="F:DNA binding"/>
    <property type="evidence" value="ECO:0007669"/>
    <property type="project" value="UniProtKB-UniRule"/>
</dbReference>
<dbReference type="GO" id="GO:0006310">
    <property type="term" value="P:DNA recombination"/>
    <property type="evidence" value="ECO:0007669"/>
    <property type="project" value="UniProtKB-KW"/>
</dbReference>
<dbReference type="PROSITE" id="PS51900">
    <property type="entry name" value="CB"/>
    <property type="match status" value="1"/>
</dbReference>
<dbReference type="PROSITE" id="PS51898">
    <property type="entry name" value="TYR_RECOMBINASE"/>
    <property type="match status" value="1"/>
</dbReference>
<evidence type="ECO:0000259" key="5">
    <source>
        <dbReference type="PROSITE" id="PS51898"/>
    </source>
</evidence>
<dbReference type="EMBL" id="WBSM01000007">
    <property type="protein sequence ID" value="KAB8287650.1"/>
    <property type="molecule type" value="Genomic_DNA"/>
</dbReference>
<dbReference type="InterPro" id="IPR050090">
    <property type="entry name" value="Tyrosine_recombinase_XerCD"/>
</dbReference>
<dbReference type="InterPro" id="IPR044068">
    <property type="entry name" value="CB"/>
</dbReference>
<dbReference type="InterPro" id="IPR002104">
    <property type="entry name" value="Integrase_catalytic"/>
</dbReference>
<name>A0A6L4WZR8_9BIFI</name>
<dbReference type="AlphaFoldDB" id="A0A6L4WZR8"/>
<evidence type="ECO:0000313" key="7">
    <source>
        <dbReference type="EMBL" id="KAB8287650.1"/>
    </source>
</evidence>
<dbReference type="CDD" id="cd00397">
    <property type="entry name" value="DNA_BRE_C"/>
    <property type="match status" value="1"/>
</dbReference>
<dbReference type="InterPro" id="IPR011010">
    <property type="entry name" value="DNA_brk_join_enz"/>
</dbReference>
<evidence type="ECO:0000256" key="4">
    <source>
        <dbReference type="SAM" id="MobiDB-lite"/>
    </source>
</evidence>
<reference evidence="7 8" key="1">
    <citation type="submission" date="2019-10" db="EMBL/GenBank/DDBJ databases">
        <title>Characterization of the phylogenetic diversity of two novel species belonging to the genus Bifidobacterium: Bifidobacterium cebidarum sp. nov. and Bifidobacterium leontopitheci sp. nov.</title>
        <authorList>
            <person name="Lugli G.A."/>
            <person name="Duranti S."/>
            <person name="Milani C."/>
            <person name="Turroni F."/>
            <person name="Ventura M."/>
        </authorList>
    </citation>
    <scope>NUCLEOTIDE SEQUENCE [LARGE SCALE GENOMIC DNA]</scope>
    <source>
        <strain evidence="7 8">DSM 100688</strain>
    </source>
</reference>
<feature type="domain" description="Tyr recombinase" evidence="5">
    <location>
        <begin position="102"/>
        <end position="268"/>
    </location>
</feature>